<evidence type="ECO:0000313" key="4">
    <source>
        <dbReference type="Proteomes" id="UP001165063"/>
    </source>
</evidence>
<dbReference type="Proteomes" id="UP001165063">
    <property type="component" value="Unassembled WGS sequence"/>
</dbReference>
<proteinExistence type="predicted"/>
<keyword evidence="4" id="KW-1185">Reference proteome</keyword>
<feature type="domain" description="Exportin-2 central" evidence="2">
    <location>
        <begin position="2"/>
        <end position="118"/>
    </location>
</feature>
<protein>
    <submittedName>
        <fullName evidence="3">Unnamed protein product</fullName>
    </submittedName>
</protein>
<dbReference type="GO" id="GO:0006606">
    <property type="term" value="P:protein import into nucleus"/>
    <property type="evidence" value="ECO:0007669"/>
    <property type="project" value="TreeGrafter"/>
</dbReference>
<comment type="caution">
    <text evidence="3">The sequence shown here is derived from an EMBL/GenBank/DDBJ whole genome shotgun (WGS) entry which is preliminary data.</text>
</comment>
<gene>
    <name evidence="3" type="ORF">Amon01_000460400</name>
</gene>
<dbReference type="GO" id="GO:0006611">
    <property type="term" value="P:protein export from nucleus"/>
    <property type="evidence" value="ECO:0007669"/>
    <property type="project" value="TreeGrafter"/>
</dbReference>
<dbReference type="InterPro" id="IPR016024">
    <property type="entry name" value="ARM-type_fold"/>
</dbReference>
<dbReference type="AlphaFoldDB" id="A0A9W6Z1B2"/>
<feature type="domain" description="Exportin-2 C-terminal" evidence="1">
    <location>
        <begin position="119"/>
        <end position="567"/>
    </location>
</feature>
<evidence type="ECO:0000259" key="1">
    <source>
        <dbReference type="Pfam" id="PF03378"/>
    </source>
</evidence>
<reference evidence="3" key="1">
    <citation type="submission" date="2023-04" db="EMBL/GenBank/DDBJ databases">
        <title>Ambrosiozyma monospora NBRC 1965.</title>
        <authorList>
            <person name="Ichikawa N."/>
            <person name="Sato H."/>
            <person name="Tonouchi N."/>
        </authorList>
    </citation>
    <scope>NUCLEOTIDE SEQUENCE</scope>
    <source>
        <strain evidence="3">NBRC 1965</strain>
    </source>
</reference>
<dbReference type="InterPro" id="IPR013713">
    <property type="entry name" value="XPO2_central"/>
</dbReference>
<dbReference type="GO" id="GO:0005829">
    <property type="term" value="C:cytosol"/>
    <property type="evidence" value="ECO:0007669"/>
    <property type="project" value="TreeGrafter"/>
</dbReference>
<dbReference type="GO" id="GO:0031267">
    <property type="term" value="F:small GTPase binding"/>
    <property type="evidence" value="ECO:0007669"/>
    <property type="project" value="InterPro"/>
</dbReference>
<dbReference type="Pfam" id="PF08506">
    <property type="entry name" value="Cse1"/>
    <property type="match status" value="1"/>
</dbReference>
<dbReference type="InterPro" id="IPR005043">
    <property type="entry name" value="XPO2_C"/>
</dbReference>
<evidence type="ECO:0000313" key="3">
    <source>
        <dbReference type="EMBL" id="GMG35962.1"/>
    </source>
</evidence>
<accession>A0A9W6Z1B2</accession>
<dbReference type="SUPFAM" id="SSF48371">
    <property type="entry name" value="ARM repeat"/>
    <property type="match status" value="1"/>
</dbReference>
<dbReference type="Gene3D" id="1.25.10.10">
    <property type="entry name" value="Leucine-rich Repeat Variant"/>
    <property type="match status" value="1"/>
</dbReference>
<organism evidence="3 4">
    <name type="scientific">Ambrosiozyma monospora</name>
    <name type="common">Yeast</name>
    <name type="synonym">Endomycopsis monosporus</name>
    <dbReference type="NCBI Taxonomy" id="43982"/>
    <lineage>
        <taxon>Eukaryota</taxon>
        <taxon>Fungi</taxon>
        <taxon>Dikarya</taxon>
        <taxon>Ascomycota</taxon>
        <taxon>Saccharomycotina</taxon>
        <taxon>Pichiomycetes</taxon>
        <taxon>Pichiales</taxon>
        <taxon>Pichiaceae</taxon>
        <taxon>Ambrosiozyma</taxon>
    </lineage>
</organism>
<dbReference type="PANTHER" id="PTHR10997">
    <property type="entry name" value="IMPORTIN-7, 8, 11"/>
    <property type="match status" value="1"/>
</dbReference>
<dbReference type="PANTHER" id="PTHR10997:SF8">
    <property type="entry name" value="EXPORTIN-2"/>
    <property type="match status" value="1"/>
</dbReference>
<dbReference type="InterPro" id="IPR011989">
    <property type="entry name" value="ARM-like"/>
</dbReference>
<evidence type="ECO:0000259" key="2">
    <source>
        <dbReference type="Pfam" id="PF08506"/>
    </source>
</evidence>
<sequence length="572" mass="64955">MAYVNHYLSDFQTNPTNWKSKDLALYLFSAIATNGSLTNAGLTSTNLLVDVVQFFTNYVAPDLVNQVSHPILKVGAIKYIYTFRNQLTKQQLIETFPLLSSHFQDANYVVYTYTAITIEKILAMRNPNNHQELLFDKADIPSNVCQELLMSLFTLMFKKGETPEKLAENEFLMKCIMRILLTAQDSLNEFAVQLLQQLLRIVDIIGKNPSNPKFSHYTFESICVLIKYNVNNIEAILETIKPTLLAVLGQEIQEFTPYSFQILAYCLEVYPTNKPMPEFYEALVKPLCDPSIWQFRGNIPALKRLLQAIIQFGPAFFNTAEKVTPILGVFQKLISSKTNDHLGFEYLESVLINIDISILQSFLNDIGVVILTRLTRAKTDKFVKRFIVFLCTISTLTVSTTVNNKNQLNSTFAVKLIDNVQPGVFNQLFGSIIVPYITKFNNLLDKKLLVVGLCNLVTENGNVIDAERSTMAISQLLKLVSSDSIKDYKNINENYELLLELDNDDLSFGSSFNRLNIIQNRRFDPIKNEIGSQEALLGYFKMKLSSYDLFKQQLVFNLDDEAKAVVQQLGLA</sequence>
<dbReference type="OrthoDB" id="3268246at2759"/>
<name>A0A9W6Z1B2_AMBMO</name>
<dbReference type="EMBL" id="BSXU01002271">
    <property type="protein sequence ID" value="GMG35962.1"/>
    <property type="molecule type" value="Genomic_DNA"/>
</dbReference>
<dbReference type="Pfam" id="PF03378">
    <property type="entry name" value="CAS_CSE1"/>
    <property type="match status" value="1"/>
</dbReference>
<dbReference type="GO" id="GO:0005635">
    <property type="term" value="C:nuclear envelope"/>
    <property type="evidence" value="ECO:0007669"/>
    <property type="project" value="TreeGrafter"/>
</dbReference>
<dbReference type="GO" id="GO:0005049">
    <property type="term" value="F:nuclear export signal receptor activity"/>
    <property type="evidence" value="ECO:0007669"/>
    <property type="project" value="TreeGrafter"/>
</dbReference>